<evidence type="ECO:0000256" key="1">
    <source>
        <dbReference type="SAM" id="Phobius"/>
    </source>
</evidence>
<organism evidence="2">
    <name type="scientific">viral metagenome</name>
    <dbReference type="NCBI Taxonomy" id="1070528"/>
    <lineage>
        <taxon>unclassified sequences</taxon>
        <taxon>metagenomes</taxon>
        <taxon>organismal metagenomes</taxon>
    </lineage>
</organism>
<keyword evidence="1" id="KW-0812">Transmembrane</keyword>
<keyword evidence="1" id="KW-1133">Transmembrane helix</keyword>
<accession>A0A6C0CDV2</accession>
<protein>
    <submittedName>
        <fullName evidence="2">Uncharacterized protein</fullName>
    </submittedName>
</protein>
<reference evidence="2" key="1">
    <citation type="journal article" date="2020" name="Nature">
        <title>Giant virus diversity and host interactions through global metagenomics.</title>
        <authorList>
            <person name="Schulz F."/>
            <person name="Roux S."/>
            <person name="Paez-Espino D."/>
            <person name="Jungbluth S."/>
            <person name="Walsh D.A."/>
            <person name="Denef V.J."/>
            <person name="McMahon K.D."/>
            <person name="Konstantinidis K.T."/>
            <person name="Eloe-Fadrosh E.A."/>
            <person name="Kyrpides N.C."/>
            <person name="Woyke T."/>
        </authorList>
    </citation>
    <scope>NUCLEOTIDE SEQUENCE</scope>
    <source>
        <strain evidence="2">GVMAG-M-3300020727-4</strain>
    </source>
</reference>
<evidence type="ECO:0000313" key="2">
    <source>
        <dbReference type="EMBL" id="QHT02926.1"/>
    </source>
</evidence>
<proteinExistence type="predicted"/>
<dbReference type="EMBL" id="MN739403">
    <property type="protein sequence ID" value="QHT02926.1"/>
    <property type="molecule type" value="Genomic_DNA"/>
</dbReference>
<dbReference type="AlphaFoldDB" id="A0A6C0CDV2"/>
<feature type="transmembrane region" description="Helical" evidence="1">
    <location>
        <begin position="5"/>
        <end position="21"/>
    </location>
</feature>
<sequence length="110" mass="13068">MSANTILCCVIVVIINDYIYLYVNQLYYARALILTILYLLFDIFRIHHDYLLVSKELEVLQKHDKYILEEIRYNAILIKELQCSLEDIKINSNNILSYCKKINNLLNYSS</sequence>
<name>A0A6C0CDV2_9ZZZZ</name>
<keyword evidence="1" id="KW-0472">Membrane</keyword>